<dbReference type="Pfam" id="PF02585">
    <property type="entry name" value="PIG-L"/>
    <property type="match status" value="1"/>
</dbReference>
<dbReference type="PANTHER" id="PTHR12993:SF11">
    <property type="entry name" value="N-ACETYLGLUCOSAMINYL-PHOSPHATIDYLINOSITOL DE-N-ACETYLASE"/>
    <property type="match status" value="1"/>
</dbReference>
<dbReference type="RefSeq" id="WP_058496160.1">
    <property type="nucleotide sequence ID" value="NZ_CAAAIU010000005.1"/>
</dbReference>
<reference evidence="1 2" key="1">
    <citation type="submission" date="2015-11" db="EMBL/GenBank/DDBJ databases">
        <title>Genomic analysis of 38 Legionella species identifies large and diverse effector repertoires.</title>
        <authorList>
            <person name="Burstein D."/>
            <person name="Amaro F."/>
            <person name="Zusman T."/>
            <person name="Lifshitz Z."/>
            <person name="Cohen O."/>
            <person name="Gilbert J.A."/>
            <person name="Pupko T."/>
            <person name="Shuman H.A."/>
            <person name="Segal G."/>
        </authorList>
    </citation>
    <scope>NUCLEOTIDE SEQUENCE [LARGE SCALE GENOMIC DNA]</scope>
    <source>
        <strain evidence="1 2">ATCC 700990</strain>
    </source>
</reference>
<sequence>MTPIIAEKKWLNYLKRLPFLIPKTNFKAIILSPHPDDETLGAGGLIVDLIRRNIDVKIIAITDGENAYKNIKDLREIRKKEQENALKKLGVSKNKIIRLMLEDSSVHLAENKLEHLILPFIDKNITLIAPWIGDFHPDHEAVGRVAVKIASNLKINLIFYFFWTWHHSTISEIRHLPLSIYPLGANTLNLKQRAITCYRSQQVLPESESILTNELLKPAQRQFEVFLNYKT</sequence>
<accession>A0A0W0SQN8</accession>
<gene>
    <name evidence="1" type="ORF">Ldro_1858</name>
</gene>
<dbReference type="Gene3D" id="3.40.50.10320">
    <property type="entry name" value="LmbE-like"/>
    <property type="match status" value="1"/>
</dbReference>
<dbReference type="InterPro" id="IPR024078">
    <property type="entry name" value="LmbE-like_dom_sf"/>
</dbReference>
<evidence type="ECO:0000313" key="2">
    <source>
        <dbReference type="Proteomes" id="UP000054736"/>
    </source>
</evidence>
<proteinExistence type="predicted"/>
<dbReference type="GO" id="GO:0016811">
    <property type="term" value="F:hydrolase activity, acting on carbon-nitrogen (but not peptide) bonds, in linear amides"/>
    <property type="evidence" value="ECO:0007669"/>
    <property type="project" value="TreeGrafter"/>
</dbReference>
<keyword evidence="2" id="KW-1185">Reference proteome</keyword>
<dbReference type="PATRIC" id="fig|1212489.4.peg.1965"/>
<dbReference type="SUPFAM" id="SSF102588">
    <property type="entry name" value="LmbE-like"/>
    <property type="match status" value="1"/>
</dbReference>
<evidence type="ECO:0000313" key="1">
    <source>
        <dbReference type="EMBL" id="KTC85533.1"/>
    </source>
</evidence>
<comment type="caution">
    <text evidence="1">The sequence shown here is derived from an EMBL/GenBank/DDBJ whole genome shotgun (WGS) entry which is preliminary data.</text>
</comment>
<dbReference type="EMBL" id="LNXY01000027">
    <property type="protein sequence ID" value="KTC85533.1"/>
    <property type="molecule type" value="Genomic_DNA"/>
</dbReference>
<dbReference type="AlphaFoldDB" id="A0A0W0SQN8"/>
<dbReference type="Proteomes" id="UP000054736">
    <property type="component" value="Unassembled WGS sequence"/>
</dbReference>
<dbReference type="OrthoDB" id="9790023at2"/>
<protein>
    <submittedName>
        <fullName evidence="1">Glucosamine-6-phosphate deaminase-like protein</fullName>
    </submittedName>
</protein>
<name>A0A0W0SQN8_9GAMM</name>
<dbReference type="STRING" id="1212489.Ldro_1858"/>
<dbReference type="InterPro" id="IPR003737">
    <property type="entry name" value="GlcNAc_PI_deacetylase-related"/>
</dbReference>
<dbReference type="PANTHER" id="PTHR12993">
    <property type="entry name" value="N-ACETYLGLUCOSAMINYL-PHOSPHATIDYLINOSITOL DE-N-ACETYLASE-RELATED"/>
    <property type="match status" value="1"/>
</dbReference>
<organism evidence="1 2">
    <name type="scientific">Legionella drozanskii LLAP-1</name>
    <dbReference type="NCBI Taxonomy" id="1212489"/>
    <lineage>
        <taxon>Bacteria</taxon>
        <taxon>Pseudomonadati</taxon>
        <taxon>Pseudomonadota</taxon>
        <taxon>Gammaproteobacteria</taxon>
        <taxon>Legionellales</taxon>
        <taxon>Legionellaceae</taxon>
        <taxon>Legionella</taxon>
    </lineage>
</organism>